<dbReference type="HOGENOM" id="CLU_002187_0_0_5"/>
<dbReference type="SMART" id="SM00869">
    <property type="entry name" value="Autotransporter"/>
    <property type="match status" value="1"/>
</dbReference>
<dbReference type="SUPFAM" id="SSF51126">
    <property type="entry name" value="Pectin lyase-like"/>
    <property type="match status" value="3"/>
</dbReference>
<gene>
    <name evidence="2" type="ORF">BBbe_10060</name>
</gene>
<reference evidence="2 3" key="1">
    <citation type="journal article" date="2013" name="PLoS Genet.">
        <title>A gene transfer agent and a dynamic repertoire of secretion systems hold the keys to the explosive radiation of the emerging pathogen Bartonella.</title>
        <authorList>
            <person name="Guy L."/>
            <person name="Nystedt B."/>
            <person name="Toft C."/>
            <person name="Zaremba-Niedzwiedzka K."/>
            <person name="Berglund E.C."/>
            <person name="Granberg F."/>
            <person name="Naslund K."/>
            <person name="Eriksson A.S."/>
            <person name="Andersson S.G."/>
        </authorList>
    </citation>
    <scope>NUCLEOTIDE SEQUENCE [LARGE SCALE GENOMIC DNA]</scope>
    <source>
        <strain evidence="2 3">91-4</strain>
    </source>
</reference>
<dbReference type="GO" id="GO:0019867">
    <property type="term" value="C:outer membrane"/>
    <property type="evidence" value="ECO:0007669"/>
    <property type="project" value="InterPro"/>
</dbReference>
<dbReference type="InterPro" id="IPR011050">
    <property type="entry name" value="Pectin_lyase_fold/virulence"/>
</dbReference>
<keyword evidence="3" id="KW-1185">Reference proteome</keyword>
<dbReference type="SMART" id="SM00710">
    <property type="entry name" value="PbH1"/>
    <property type="match status" value="29"/>
</dbReference>
<dbReference type="RefSeq" id="WP_010701517.1">
    <property type="nucleotide sequence ID" value="NZ_CM001844.1"/>
</dbReference>
<dbReference type="Gene3D" id="2.40.128.130">
    <property type="entry name" value="Autotransporter beta-domain"/>
    <property type="match status" value="1"/>
</dbReference>
<name>N6UM70_9HYPH</name>
<dbReference type="Gene3D" id="2.160.20.20">
    <property type="match status" value="4"/>
</dbReference>
<dbReference type="InterPro" id="IPR006315">
    <property type="entry name" value="OM_autotransptr_brl_dom"/>
</dbReference>
<dbReference type="NCBIfam" id="TIGR01414">
    <property type="entry name" value="autotrans_barl"/>
    <property type="match status" value="1"/>
</dbReference>
<dbReference type="STRING" id="1094491.BBbe_10060"/>
<dbReference type="OrthoDB" id="218680at2"/>
<dbReference type="InterPro" id="IPR005546">
    <property type="entry name" value="Autotransporte_beta"/>
</dbReference>
<evidence type="ECO:0000313" key="3">
    <source>
        <dbReference type="Proteomes" id="UP000014038"/>
    </source>
</evidence>
<evidence type="ECO:0000313" key="2">
    <source>
        <dbReference type="EMBL" id="ENN91308.1"/>
    </source>
</evidence>
<dbReference type="PATRIC" id="fig|1094491.5.peg.1088"/>
<evidence type="ECO:0000259" key="1">
    <source>
        <dbReference type="PROSITE" id="PS51208"/>
    </source>
</evidence>
<dbReference type="Proteomes" id="UP000014038">
    <property type="component" value="Chromosome"/>
</dbReference>
<accession>N6UM70</accession>
<dbReference type="eggNOG" id="COG3468">
    <property type="taxonomic scope" value="Bacteria"/>
</dbReference>
<proteinExistence type="predicted"/>
<organism evidence="2 3">
    <name type="scientific">Bartonella bovis 91-4</name>
    <dbReference type="NCBI Taxonomy" id="1094491"/>
    <lineage>
        <taxon>Bacteria</taxon>
        <taxon>Pseudomonadati</taxon>
        <taxon>Pseudomonadota</taxon>
        <taxon>Alphaproteobacteria</taxon>
        <taxon>Hyphomicrobiales</taxon>
        <taxon>Bartonellaceae</taxon>
        <taxon>Bartonella</taxon>
    </lineage>
</organism>
<dbReference type="InterPro" id="IPR006626">
    <property type="entry name" value="PbH1"/>
</dbReference>
<dbReference type="InterPro" id="IPR036709">
    <property type="entry name" value="Autotransporte_beta_dom_sf"/>
</dbReference>
<dbReference type="SUPFAM" id="SSF103515">
    <property type="entry name" value="Autotransporter"/>
    <property type="match status" value="1"/>
</dbReference>
<comment type="caution">
    <text evidence="2">The sequence shown here is derived from an EMBL/GenBank/DDBJ whole genome shotgun (WGS) entry which is preliminary data.</text>
</comment>
<feature type="domain" description="Autotransporter" evidence="1">
    <location>
        <begin position="1984"/>
        <end position="2261"/>
    </location>
</feature>
<sequence>MQRGWGILKMDGTTITFKNGVGSYGVRVGELVTANITGATIKGEGSGKGVWMDGTGGTMTMNNVTISDVDKGVEATNGKLTISGNSTITFNNGDRNYGVKVGREVESATLKDVTIKGARSEGGSKGVEVSMGSSKTMTMTDVRISNVDKAVLMNGTGEMKMNNVQISDVAMGVEATGGNLTISGNSTITFNNGDRNYGVKVGREVESATLKDVTIKGARSEGGSKGVEVSMGSSKTMTMTDVRISNVDKAVLMNGAGTLTISGVQISEVKMGVEATAGTLTIKGGEIGFKDGNGNYGVRVQNGATMATLTNVTITGSGNGKGVIKEGTGEMTLNMVNISKVKVGVDVKGGNLTISGGEMTEVQTGITMSGSGKLTVNNGAEITFTGSGMENYGVKVGSGVESATLKDVTIKGASGGTGTGVVMDGKTLEMTDVTISDVAMGVEAKGGNLTISGGEMTEVQTGITMSGSGMLTVSGAKITFTSGVGNYGVKVGREVTMATLDGVTIRGGGATGTGVYASGAKAVTMTDVTISDVSEGVEAKGGILAMKGGSIGFMGEYGVSLNQGGAALKNVRMTYTGSSPTADFIKVVDGTVIAEGIKIDGNGYGQGMSVTQKGHVVLIKPNYINVDKGMTVSEGIVRMFGGEIGFKGEYGISLNQGGFAFLGGVNIMGSGTGKEGIKLNGGMIDLFGTNIRDVHKGVTITEGIVRMEKGEIGFKGDYGIGLSKSIAALKNVRITGPSNKGTGVIMQNGVGAVMMKEVRISEVRTGVEVISGNLMMHKGSVEFKGGDGISLIRGNAALKDVRITGQGHETEVAVKALMGTVAIKGGEMSNVGTGVEVKSEGAVWLIDTKLRDVYKGVSVEDGVVHMEGGEIGFMGERGVSLTRGQALLDDVSITGQGDEGTGVYATGMGTLMMKEVKISEVDKGVEVISGKLIMHKGSVAFNGGYGVSLIGGDALLNGVSITGQDDKGTGVNVGGEGKMVMKDVNISGVQTGVWVKNGANAILMGGEIGFKGYYGVYLIGGNAALKNVRMTYMGSNKTAEFIKVKGGTVIAEDIIITSTTDNGQGVSVNNGGRVWLTGTNLKGVHKGMTITEGSVRMEGGEINFKGEYGVYLNQGGVALIAVKMTYTGNNNEAEFIRIVGEDTTNAMEKTGKVQKNAVVVASHLTIDGNGYGQGMRVVDGGRVVLIKPNYTNIYNGMAITKGTVHMEGGEINFKGEYAVYLNQGHALLNGVIMNYTGNNPDSTFLTVYGAGNAKNLAEIRGRGIRINGNEKAHGIRVIDKGMVVLENAIFHKMSNGVTVTNGGRVVLENAIFSKVKSGITVINGEFSMKKGWMTFNGEHGISLHTGYALLKGVIMKYEGSKATKNAQATNFIKVKGKGANFAAIKVMVIGNNKTQGVHVTDGGYVMLDYSHITGVKEAITIQDGSLWMKNGVINFGGEYGLKMKGGRVLLSNVQMNSTSNNNTEFIMVEGKSAKLKAVGVIINGNDTGKAQGIKIANGGRAWLIGTNVKKVSTGVAVQNAQVTMISSSVSFTEDYGVNLTFGKAILNKVNITHTGSNNADLIKAHGKGATLVIKEATIRGSGEWGRGLHITNNAKITLLQSQLTDVDKGIYIDSGIINIKNSTITINGENSYGISLWGDEKSVPEPHFEGSRRSIRSLEELPPMPKINKKLKVGFVNLVHTALRVPNNIVIHGNAAKSLVALKDSEISGKLLLKAENKSSVVIMADKSSLFGNSYVAPKSKALLYLTNKAKWFLTGGENQENSSSFISSIMLKDSAIIFDRPTTENYQTLRVGNGPHSVYFAHGNAELHLNIQTNRDGSFEDRKVNRVLIHGNVFGVTKIHVRDVSDNEKGEVRENNVHQSVSMVQVSGSAKKDSFILHSGYVTLNNSPYQYHLVAYGPDSDKAADSQKRLVEGEGDFWDFRLENKYIDPDTHSRHIDKPLKPAIVPQVPTYLLLPNALFYAGLMDVNNQTELLGTMVTSFDPFFSGKPAFSIRGYGGSHNYTSNLSSSEYGYNGKFGYHAIEVAALLSRLESEQNSAFIGVIGTYGKLSLQPQDVEKSKKSAFNNWSLTAYASLQHNTGVYVNGLLSYGLSRGDVETLARGKTARITSRPLRASLTGGKTFLTGYEGLIFEPQMQLVYQYLMFNSARDIDGFSINMGSPNRLTARLGGQLAQEFASIEEDSSVSFYGKLHLMSSFGGKQFVQFKDTFQVGMFGSSMEAGVGVQAQLSSQIAVHGDVVYQQKLTKAGLSGSTFSGGLRYRF</sequence>
<protein>
    <submittedName>
        <fullName evidence="2">Autotransporter</fullName>
    </submittedName>
</protein>
<dbReference type="InterPro" id="IPR012332">
    <property type="entry name" value="Autotransporter_pectin_lyase_C"/>
</dbReference>
<dbReference type="PROSITE" id="PS51208">
    <property type="entry name" value="AUTOTRANSPORTER"/>
    <property type="match status" value="1"/>
</dbReference>
<dbReference type="EMBL" id="AGWA01000007">
    <property type="protein sequence ID" value="ENN91308.1"/>
    <property type="molecule type" value="Genomic_DNA"/>
</dbReference>